<dbReference type="EMBL" id="JAGGKP010000001">
    <property type="protein sequence ID" value="MBP1935492.1"/>
    <property type="molecule type" value="Genomic_DNA"/>
</dbReference>
<evidence type="ECO:0000313" key="4">
    <source>
        <dbReference type="Proteomes" id="UP001519273"/>
    </source>
</evidence>
<dbReference type="Proteomes" id="UP001519273">
    <property type="component" value="Unassembled WGS sequence"/>
</dbReference>
<feature type="transmembrane region" description="Helical" evidence="1">
    <location>
        <begin position="75"/>
        <end position="93"/>
    </location>
</feature>
<feature type="transmembrane region" description="Helical" evidence="1">
    <location>
        <begin position="7"/>
        <end position="26"/>
    </location>
</feature>
<comment type="caution">
    <text evidence="3">The sequence shown here is derived from an EMBL/GenBank/DDBJ whole genome shotgun (WGS) entry which is preliminary data.</text>
</comment>
<keyword evidence="4" id="KW-1185">Reference proteome</keyword>
<name>A0ABS4GYZ5_9BACL</name>
<reference evidence="3 4" key="1">
    <citation type="submission" date="2021-03" db="EMBL/GenBank/DDBJ databases">
        <title>Genomic Encyclopedia of Type Strains, Phase IV (KMG-IV): sequencing the most valuable type-strain genomes for metagenomic binning, comparative biology and taxonomic classification.</title>
        <authorList>
            <person name="Goeker M."/>
        </authorList>
    </citation>
    <scope>NUCLEOTIDE SEQUENCE [LARGE SCALE GENOMIC DNA]</scope>
    <source>
        <strain evidence="3 4">DSM 23491</strain>
    </source>
</reference>
<keyword evidence="1" id="KW-0812">Transmembrane</keyword>
<accession>A0ABS4GYZ5</accession>
<keyword evidence="1" id="KW-0472">Membrane</keyword>
<evidence type="ECO:0000259" key="2">
    <source>
        <dbReference type="Pfam" id="PF14340"/>
    </source>
</evidence>
<evidence type="ECO:0000256" key="1">
    <source>
        <dbReference type="SAM" id="Phobius"/>
    </source>
</evidence>
<protein>
    <recommendedName>
        <fullName evidence="2">DUF4395 domain-containing protein</fullName>
    </recommendedName>
</protein>
<dbReference type="InterPro" id="IPR025508">
    <property type="entry name" value="DUF4395"/>
</dbReference>
<feature type="transmembrane region" description="Helical" evidence="1">
    <location>
        <begin position="99"/>
        <end position="123"/>
    </location>
</feature>
<evidence type="ECO:0000313" key="3">
    <source>
        <dbReference type="EMBL" id="MBP1935492.1"/>
    </source>
</evidence>
<feature type="domain" description="DUF4395" evidence="2">
    <location>
        <begin position="4"/>
        <end position="127"/>
    </location>
</feature>
<gene>
    <name evidence="3" type="ORF">J2Z20_000353</name>
</gene>
<dbReference type="RefSeq" id="WP_209844794.1">
    <property type="nucleotide sequence ID" value="NZ_CBCRVE010000001.1"/>
</dbReference>
<dbReference type="InterPro" id="IPR016942">
    <property type="entry name" value="UCP030042"/>
</dbReference>
<organism evidence="3 4">
    <name type="scientific">Paenibacillus sediminis</name>
    <dbReference type="NCBI Taxonomy" id="664909"/>
    <lineage>
        <taxon>Bacteria</taxon>
        <taxon>Bacillati</taxon>
        <taxon>Bacillota</taxon>
        <taxon>Bacilli</taxon>
        <taxon>Bacillales</taxon>
        <taxon>Paenibacillaceae</taxon>
        <taxon>Paenibacillus</taxon>
    </lineage>
</organism>
<proteinExistence type="predicted"/>
<sequence length="137" mass="15453">MKEIPEAYVKANQTGIVLFVILTAVFNQPFILLALWLIQVAGLFFGKNIFVMLAKPFLKVEGKPTQAAELQRFNNSLAVMFLTLSLLSFLLHLNVLGYIFAAMLFLAAFVAICGYCIGCTVYFQYKQFKARRARART</sequence>
<dbReference type="PIRSF" id="PIRSF030042">
    <property type="entry name" value="UCP030042"/>
    <property type="match status" value="1"/>
</dbReference>
<keyword evidence="1" id="KW-1133">Transmembrane helix</keyword>
<dbReference type="Pfam" id="PF14340">
    <property type="entry name" value="DUF4395"/>
    <property type="match status" value="1"/>
</dbReference>